<dbReference type="Pfam" id="PF04296">
    <property type="entry name" value="YlxR"/>
    <property type="match status" value="1"/>
</dbReference>
<protein>
    <recommendedName>
        <fullName evidence="1">YlxR domain-containing protein</fullName>
    </recommendedName>
</protein>
<dbReference type="RefSeq" id="WP_132092400.1">
    <property type="nucleotide sequence ID" value="NZ_JANKAQ010000010.1"/>
</dbReference>
<dbReference type="AlphaFoldDB" id="A0A4R2LEJ9"/>
<evidence type="ECO:0000313" key="2">
    <source>
        <dbReference type="EMBL" id="TCO84182.1"/>
    </source>
</evidence>
<feature type="domain" description="YlxR" evidence="1">
    <location>
        <begin position="9"/>
        <end position="83"/>
    </location>
</feature>
<sequence>MVAKKVPMRQCTGCREMRSKRDMIRVIKTAENEICIDATGRKNGRGAYICPNMDCLKQAMKNRGLERSLKTAIPETVYQQLEEEMSHIDKG</sequence>
<evidence type="ECO:0000313" key="3">
    <source>
        <dbReference type="Proteomes" id="UP000295711"/>
    </source>
</evidence>
<dbReference type="CDD" id="cd00279">
    <property type="entry name" value="YlxR"/>
    <property type="match status" value="1"/>
</dbReference>
<dbReference type="NCBIfam" id="NF047356">
    <property type="entry name" value="RNA_bind_RnpM"/>
    <property type="match status" value="1"/>
</dbReference>
<dbReference type="SUPFAM" id="SSF64376">
    <property type="entry name" value="YlxR-like"/>
    <property type="match status" value="1"/>
</dbReference>
<dbReference type="InterPro" id="IPR007393">
    <property type="entry name" value="YlxR_dom"/>
</dbReference>
<dbReference type="PANTHER" id="PTHR34215">
    <property type="entry name" value="BLL0784 PROTEIN"/>
    <property type="match status" value="1"/>
</dbReference>
<dbReference type="InterPro" id="IPR037465">
    <property type="entry name" value="YlxR"/>
</dbReference>
<comment type="caution">
    <text evidence="2">The sequence shown here is derived from an EMBL/GenBank/DDBJ whole genome shotgun (WGS) entry which is preliminary data.</text>
</comment>
<organism evidence="2 3">
    <name type="scientific">Frisingicoccus caecimuris</name>
    <dbReference type="NCBI Taxonomy" id="1796636"/>
    <lineage>
        <taxon>Bacteria</taxon>
        <taxon>Bacillati</taxon>
        <taxon>Bacillota</taxon>
        <taxon>Clostridia</taxon>
        <taxon>Lachnospirales</taxon>
        <taxon>Lachnospiraceae</taxon>
        <taxon>Frisingicoccus</taxon>
    </lineage>
</organism>
<accession>A0A4R2LEJ9</accession>
<proteinExistence type="predicted"/>
<gene>
    <name evidence="2" type="ORF">EV212_10975</name>
</gene>
<dbReference type="EMBL" id="SLXA01000009">
    <property type="protein sequence ID" value="TCO84182.1"/>
    <property type="molecule type" value="Genomic_DNA"/>
</dbReference>
<dbReference type="Gene3D" id="3.30.1230.10">
    <property type="entry name" value="YlxR-like"/>
    <property type="match status" value="1"/>
</dbReference>
<dbReference type="PANTHER" id="PTHR34215:SF1">
    <property type="entry name" value="YLXR DOMAIN-CONTAINING PROTEIN"/>
    <property type="match status" value="1"/>
</dbReference>
<dbReference type="Proteomes" id="UP000295711">
    <property type="component" value="Unassembled WGS sequence"/>
</dbReference>
<dbReference type="InterPro" id="IPR035931">
    <property type="entry name" value="YlxR-like_sf"/>
</dbReference>
<reference evidence="2 3" key="1">
    <citation type="submission" date="2019-03" db="EMBL/GenBank/DDBJ databases">
        <title>Genomic Encyclopedia of Type Strains, Phase IV (KMG-IV): sequencing the most valuable type-strain genomes for metagenomic binning, comparative biology and taxonomic classification.</title>
        <authorList>
            <person name="Goeker M."/>
        </authorList>
    </citation>
    <scope>NUCLEOTIDE SEQUENCE [LARGE SCALE GENOMIC DNA]</scope>
    <source>
        <strain evidence="2 3">DSM 28559</strain>
    </source>
</reference>
<dbReference type="OrthoDB" id="9813251at2"/>
<name>A0A4R2LEJ9_9FIRM</name>
<keyword evidence="3" id="KW-1185">Reference proteome</keyword>
<evidence type="ECO:0000259" key="1">
    <source>
        <dbReference type="Pfam" id="PF04296"/>
    </source>
</evidence>